<protein>
    <submittedName>
        <fullName evidence="2">Uncharacterized protein</fullName>
    </submittedName>
</protein>
<evidence type="ECO:0000313" key="2">
    <source>
        <dbReference type="EMBL" id="KNC29458.1"/>
    </source>
</evidence>
<comment type="caution">
    <text evidence="2">The sequence shown here is derived from an EMBL/GenBank/DDBJ whole genome shotgun (WGS) entry which is preliminary data.</text>
</comment>
<feature type="region of interest" description="Disordered" evidence="1">
    <location>
        <begin position="159"/>
        <end position="178"/>
    </location>
</feature>
<dbReference type="PANTHER" id="PTHR14195">
    <property type="entry name" value="G PATCH DOMAIN CONTAINING PROTEIN 2"/>
    <property type="match status" value="1"/>
</dbReference>
<dbReference type="InterPro" id="IPR051189">
    <property type="entry name" value="Splicing_assoc_domain"/>
</dbReference>
<reference evidence="2 3" key="1">
    <citation type="journal article" date="2015" name="Nat. Commun.">
        <title>Lucilia cuprina genome unlocks parasitic fly biology to underpin future interventions.</title>
        <authorList>
            <person name="Anstead C.A."/>
            <person name="Korhonen P.K."/>
            <person name="Young N.D."/>
            <person name="Hall R.S."/>
            <person name="Jex A.R."/>
            <person name="Murali S.C."/>
            <person name="Hughes D.S."/>
            <person name="Lee S.F."/>
            <person name="Perry T."/>
            <person name="Stroehlein A.J."/>
            <person name="Ansell B.R."/>
            <person name="Breugelmans B."/>
            <person name="Hofmann A."/>
            <person name="Qu J."/>
            <person name="Dugan S."/>
            <person name="Lee S.L."/>
            <person name="Chao H."/>
            <person name="Dinh H."/>
            <person name="Han Y."/>
            <person name="Doddapaneni H.V."/>
            <person name="Worley K.C."/>
            <person name="Muzny D.M."/>
            <person name="Ioannidis P."/>
            <person name="Waterhouse R.M."/>
            <person name="Zdobnov E.M."/>
            <person name="James P.J."/>
            <person name="Bagnall N.H."/>
            <person name="Kotze A.C."/>
            <person name="Gibbs R.A."/>
            <person name="Richards S."/>
            <person name="Batterham P."/>
            <person name="Gasser R.B."/>
        </authorList>
    </citation>
    <scope>NUCLEOTIDE SEQUENCE [LARGE SCALE GENOMIC DNA]</scope>
    <source>
        <strain evidence="2 3">LS</strain>
        <tissue evidence="2">Full body</tissue>
    </source>
</reference>
<feature type="compositionally biased region" description="Basic and acidic residues" evidence="1">
    <location>
        <begin position="219"/>
        <end position="228"/>
    </location>
</feature>
<feature type="compositionally biased region" description="Polar residues" evidence="1">
    <location>
        <begin position="296"/>
        <end position="314"/>
    </location>
</feature>
<accession>A0A0L0CAN0</accession>
<dbReference type="AlphaFoldDB" id="A0A0L0CAN0"/>
<gene>
    <name evidence="2" type="ORF">FF38_00915</name>
</gene>
<feature type="compositionally biased region" description="Basic residues" evidence="1">
    <location>
        <begin position="378"/>
        <end position="390"/>
    </location>
</feature>
<feature type="compositionally biased region" description="Low complexity" evidence="1">
    <location>
        <begin position="59"/>
        <end position="72"/>
    </location>
</feature>
<sequence>MDQFSHDLTVALEETSLLDRARVSRWGQQRRRTRSTGNLPCAPQPTEDSSSPTDIAHGTTQNTHHPTNTNNNDGLDTQNIHLPSDSDEKDEAGVPRLPCKALNQASMRLMGTLESDSLNETFSPARFFKPNARRKRKLKRITMDYEMSTGVELQTELLEPPTTSNCLSPGTSGSGNIEGGTGTTIAGCAGGIMRKRVLKPDPNSRSQLFFCGKRKRSNRDRYHEHDHSSSMPRHNNHLDEYRMRPRSFSSTSKPHSDRLLPLNKGLLSKIERISQQQKTETATTSSAALEYLASSGSTTQQQADGTSSTTIEQDTATSYCNTDGETQNSIGMFVPSPLMAADDIAETIEESSLPQISQFNALSQQQQQQLQQQENNFRNHRKKSSGHHNRRRLLQFAVNQHSMDCEELNDFSSSSLSSSDSEDNNAANDTDREGDDELTDWPGNESICGELKYDSKRKLTKRNALPQIKSDPESVNSMLMAEDDTVMSNTTAVGDSSSLNWPPSSAAEYREVVDLPFQSSEPITIAAKTGFSSICRGNVNIAADEHLIMPLKQIESEMSGETSNPFLSSPPCQPNEVREIRAGCRRVKGERPGFSIKTSVNERLARFLQDPRQLQIRLPDIEIYEHESLINLATLYSLQMSLDNGCAVLNKTRQVNTTQSVNIDQQSLQSRLLLSDFKRRCYDSKGSELLHK</sequence>
<organism evidence="2 3">
    <name type="scientific">Lucilia cuprina</name>
    <name type="common">Green bottle fly</name>
    <name type="synonym">Australian sheep blowfly</name>
    <dbReference type="NCBI Taxonomy" id="7375"/>
    <lineage>
        <taxon>Eukaryota</taxon>
        <taxon>Metazoa</taxon>
        <taxon>Ecdysozoa</taxon>
        <taxon>Arthropoda</taxon>
        <taxon>Hexapoda</taxon>
        <taxon>Insecta</taxon>
        <taxon>Pterygota</taxon>
        <taxon>Neoptera</taxon>
        <taxon>Endopterygota</taxon>
        <taxon>Diptera</taxon>
        <taxon>Brachycera</taxon>
        <taxon>Muscomorpha</taxon>
        <taxon>Oestroidea</taxon>
        <taxon>Calliphoridae</taxon>
        <taxon>Luciliinae</taxon>
        <taxon>Lucilia</taxon>
    </lineage>
</organism>
<evidence type="ECO:0000313" key="3">
    <source>
        <dbReference type="Proteomes" id="UP000037069"/>
    </source>
</evidence>
<dbReference type="Proteomes" id="UP000037069">
    <property type="component" value="Unassembled WGS sequence"/>
</dbReference>
<dbReference type="OMA" id="LYETDSM"/>
<name>A0A0L0CAN0_LUCCU</name>
<feature type="region of interest" description="Disordered" evidence="1">
    <location>
        <begin position="295"/>
        <end position="314"/>
    </location>
</feature>
<proteinExistence type="predicted"/>
<dbReference type="OrthoDB" id="6095487at2759"/>
<feature type="region of interest" description="Disordered" evidence="1">
    <location>
        <begin position="408"/>
        <end position="445"/>
    </location>
</feature>
<keyword evidence="3" id="KW-1185">Reference proteome</keyword>
<dbReference type="EMBL" id="JRES01000663">
    <property type="protein sequence ID" value="KNC29458.1"/>
    <property type="molecule type" value="Genomic_DNA"/>
</dbReference>
<feature type="compositionally biased region" description="Low complexity" evidence="1">
    <location>
        <begin position="364"/>
        <end position="373"/>
    </location>
</feature>
<dbReference type="STRING" id="7375.A0A0L0CAN0"/>
<evidence type="ECO:0000256" key="1">
    <source>
        <dbReference type="SAM" id="MobiDB-lite"/>
    </source>
</evidence>
<feature type="region of interest" description="Disordered" evidence="1">
    <location>
        <begin position="361"/>
        <end position="390"/>
    </location>
</feature>
<feature type="compositionally biased region" description="Low complexity" evidence="1">
    <location>
        <begin position="410"/>
        <end position="428"/>
    </location>
</feature>
<feature type="region of interest" description="Disordered" evidence="1">
    <location>
        <begin position="214"/>
        <end position="238"/>
    </location>
</feature>
<feature type="region of interest" description="Disordered" evidence="1">
    <location>
        <begin position="24"/>
        <end position="93"/>
    </location>
</feature>